<protein>
    <submittedName>
        <fullName evidence="2">GDP-mannose-dependent alpha-(1-2)-phosphatidylinositol mannosyltransferase</fullName>
        <ecNumber evidence="2">2.4.1.57</ecNumber>
    </submittedName>
</protein>
<feature type="domain" description="Glycosyl transferase family 1" evidence="1">
    <location>
        <begin position="161"/>
        <end position="325"/>
    </location>
</feature>
<evidence type="ECO:0000259" key="1">
    <source>
        <dbReference type="Pfam" id="PF00534"/>
    </source>
</evidence>
<reference evidence="2" key="1">
    <citation type="submission" date="2019-11" db="EMBL/GenBank/DDBJ databases">
        <authorList>
            <person name="Feng L."/>
        </authorList>
    </citation>
    <scope>NUCLEOTIDE SEQUENCE</scope>
    <source>
        <strain evidence="2">BfaecisLFYP10</strain>
    </source>
</reference>
<dbReference type="CDD" id="cd03801">
    <property type="entry name" value="GT4_PimA-like"/>
    <property type="match status" value="1"/>
</dbReference>
<organism evidence="2">
    <name type="scientific">Bacteroides faecis</name>
    <dbReference type="NCBI Taxonomy" id="674529"/>
    <lineage>
        <taxon>Bacteria</taxon>
        <taxon>Pseudomonadati</taxon>
        <taxon>Bacteroidota</taxon>
        <taxon>Bacteroidia</taxon>
        <taxon>Bacteroidales</taxon>
        <taxon>Bacteroidaceae</taxon>
        <taxon>Bacteroides</taxon>
    </lineage>
</organism>
<dbReference type="EMBL" id="CACRSZ010000088">
    <property type="protein sequence ID" value="VYT51175.1"/>
    <property type="molecule type" value="Genomic_DNA"/>
</dbReference>
<dbReference type="EC" id="2.4.1.57" evidence="2"/>
<dbReference type="Pfam" id="PF00534">
    <property type="entry name" value="Glycos_transf_1"/>
    <property type="match status" value="1"/>
</dbReference>
<dbReference type="Gene3D" id="3.40.50.2000">
    <property type="entry name" value="Glycogen Phosphorylase B"/>
    <property type="match status" value="1"/>
</dbReference>
<gene>
    <name evidence="2" type="primary">pimA_2</name>
    <name evidence="2" type="ORF">BFLFYP10_04090</name>
</gene>
<keyword evidence="2" id="KW-0328">Glycosyltransferase</keyword>
<dbReference type="GO" id="GO:0016757">
    <property type="term" value="F:glycosyltransferase activity"/>
    <property type="evidence" value="ECO:0007669"/>
    <property type="project" value="UniProtKB-KW"/>
</dbReference>
<dbReference type="SUPFAM" id="SSF53756">
    <property type="entry name" value="UDP-Glycosyltransferase/glycogen phosphorylase"/>
    <property type="match status" value="1"/>
</dbReference>
<accession>A0A6N2XAL5</accession>
<name>A0A6N2XAL5_9BACE</name>
<dbReference type="RefSeq" id="WP_156730516.1">
    <property type="nucleotide sequence ID" value="NZ_CACRSZ010000088.1"/>
</dbReference>
<proteinExistence type="predicted"/>
<sequence>MAKTRVIFIGSQNLGGLLDDGETMKNHMLSNAIEKHVDIVTRIDVRNRPKRYYYLLKLLLNLLFFRDSKIVMSSSPMVADSLLKVMKMLKWIGNNIYYWVIGGTFGKLIQEGKVEKTKYLDLHKIIVEGVSMKAQLEEAGFQNSMVLPNMKTIDYLPVLKEKNKKPIKFVFLSRVMPQKGVNYIIDAAHSLVESGINDFIVDIYGRIDPSYETELHSKIKEDKNVEYKGFLMLNEKNGYDTLASYDVMLFPTYWHGEGFPGIIIDAFVAGLPVIASNWNLNTSLIKDNSNGVIIPVHDVSALAEAMKNVISGKTNINLMSKNAQKEAMRYDVNNVITNDLLRDLEIIN</sequence>
<keyword evidence="2" id="KW-0808">Transferase</keyword>
<dbReference type="PANTHER" id="PTHR12526">
    <property type="entry name" value="GLYCOSYLTRANSFERASE"/>
    <property type="match status" value="1"/>
</dbReference>
<evidence type="ECO:0000313" key="2">
    <source>
        <dbReference type="EMBL" id="VYT51175.1"/>
    </source>
</evidence>
<dbReference type="AlphaFoldDB" id="A0A6N2XAL5"/>
<dbReference type="InterPro" id="IPR001296">
    <property type="entry name" value="Glyco_trans_1"/>
</dbReference>